<proteinExistence type="predicted"/>
<evidence type="ECO:0000313" key="2">
    <source>
        <dbReference type="EMBL" id="EEB45831.1"/>
    </source>
</evidence>
<name>B6XFS2_9GAMM</name>
<feature type="transmembrane region" description="Helical" evidence="1">
    <location>
        <begin position="12"/>
        <end position="30"/>
    </location>
</feature>
<accession>B6XFS2</accession>
<reference evidence="2 3" key="1">
    <citation type="submission" date="2008-10" db="EMBL/GenBank/DDBJ databases">
        <title>Draft genome sequence of Providencia alcalifaciens (DSM 30120).</title>
        <authorList>
            <person name="Sudarsanam P."/>
            <person name="Ley R."/>
            <person name="Guruge J."/>
            <person name="Turnbaugh P.J."/>
            <person name="Mahowald M."/>
            <person name="Liep D."/>
            <person name="Gordon J."/>
        </authorList>
    </citation>
    <scope>NUCLEOTIDE SEQUENCE [LARGE SCALE GENOMIC DNA]</scope>
    <source>
        <strain evidence="2 3">DSM 30120</strain>
    </source>
</reference>
<dbReference type="EMBL" id="ABXW01000047">
    <property type="protein sequence ID" value="EEB45831.1"/>
    <property type="molecule type" value="Genomic_DNA"/>
</dbReference>
<keyword evidence="1" id="KW-0472">Membrane</keyword>
<keyword evidence="1" id="KW-1133">Transmembrane helix</keyword>
<evidence type="ECO:0000313" key="3">
    <source>
        <dbReference type="Proteomes" id="UP000003729"/>
    </source>
</evidence>
<reference evidence="2 3" key="2">
    <citation type="submission" date="2008-10" db="EMBL/GenBank/DDBJ databases">
        <authorList>
            <person name="Fulton L."/>
            <person name="Clifton S."/>
            <person name="Fulton B."/>
            <person name="Xu J."/>
            <person name="Minx P."/>
            <person name="Pepin K.H."/>
            <person name="Johnson M."/>
            <person name="Bhonagiri V."/>
            <person name="Nash W.E."/>
            <person name="Mardis E.R."/>
            <person name="Wilson R.K."/>
        </authorList>
    </citation>
    <scope>NUCLEOTIDE SEQUENCE [LARGE SCALE GENOMIC DNA]</scope>
    <source>
        <strain evidence="2 3">DSM 30120</strain>
    </source>
</reference>
<protein>
    <submittedName>
        <fullName evidence="2">Uncharacterized protein</fullName>
    </submittedName>
</protein>
<dbReference type="AlphaFoldDB" id="B6XFS2"/>
<keyword evidence="1" id="KW-0812">Transmembrane</keyword>
<organism evidence="2 3">
    <name type="scientific">Providencia alcalifaciens DSM 30120</name>
    <dbReference type="NCBI Taxonomy" id="520999"/>
    <lineage>
        <taxon>Bacteria</taxon>
        <taxon>Pseudomonadati</taxon>
        <taxon>Pseudomonadota</taxon>
        <taxon>Gammaproteobacteria</taxon>
        <taxon>Enterobacterales</taxon>
        <taxon>Morganellaceae</taxon>
        <taxon>Providencia</taxon>
    </lineage>
</organism>
<dbReference type="Proteomes" id="UP000003729">
    <property type="component" value="Unassembled WGS sequence"/>
</dbReference>
<gene>
    <name evidence="2" type="ORF">PROVALCAL_02206</name>
</gene>
<sequence>MLKNCDFYHMFYVGINKFTGLFLLIYFSVIKKDYNNRLLSS</sequence>
<evidence type="ECO:0000256" key="1">
    <source>
        <dbReference type="SAM" id="Phobius"/>
    </source>
</evidence>
<comment type="caution">
    <text evidence="2">The sequence shown here is derived from an EMBL/GenBank/DDBJ whole genome shotgun (WGS) entry which is preliminary data.</text>
</comment>